<dbReference type="InterPro" id="IPR017853">
    <property type="entry name" value="GH"/>
</dbReference>
<dbReference type="Gene3D" id="3.20.20.80">
    <property type="entry name" value="Glycosidases"/>
    <property type="match status" value="1"/>
</dbReference>
<name>A0AAN4ZAR1_9BILA</name>
<dbReference type="PROSITE" id="PS51910">
    <property type="entry name" value="GH18_2"/>
    <property type="match status" value="1"/>
</dbReference>
<evidence type="ECO:0000256" key="3">
    <source>
        <dbReference type="ARBA" id="ARBA00023295"/>
    </source>
</evidence>
<keyword evidence="2 5" id="KW-0378">Hydrolase</keyword>
<dbReference type="InterPro" id="IPR036861">
    <property type="entry name" value="Endochitinase-like_sf"/>
</dbReference>
<organism evidence="10 11">
    <name type="scientific">Pristionchus mayeri</name>
    <dbReference type="NCBI Taxonomy" id="1317129"/>
    <lineage>
        <taxon>Eukaryota</taxon>
        <taxon>Metazoa</taxon>
        <taxon>Ecdysozoa</taxon>
        <taxon>Nematoda</taxon>
        <taxon>Chromadorea</taxon>
        <taxon>Rhabditida</taxon>
        <taxon>Rhabditina</taxon>
        <taxon>Diplogasteromorpha</taxon>
        <taxon>Diplogasteroidea</taxon>
        <taxon>Neodiplogasteridae</taxon>
        <taxon>Pristionchus</taxon>
    </lineage>
</organism>
<dbReference type="InterPro" id="IPR001002">
    <property type="entry name" value="Chitin-bd_1"/>
</dbReference>
<reference evidence="11" key="1">
    <citation type="submission" date="2022-10" db="EMBL/GenBank/DDBJ databases">
        <title>Genome assembly of Pristionchus species.</title>
        <authorList>
            <person name="Yoshida K."/>
            <person name="Sommer R.J."/>
        </authorList>
    </citation>
    <scope>NUCLEOTIDE SEQUENCE [LARGE SCALE GENOMIC DNA]</scope>
    <source>
        <strain evidence="11">RS5460</strain>
    </source>
</reference>
<evidence type="ECO:0000256" key="2">
    <source>
        <dbReference type="ARBA" id="ARBA00022801"/>
    </source>
</evidence>
<evidence type="ECO:0000256" key="7">
    <source>
        <dbReference type="SAM" id="SignalP"/>
    </source>
</evidence>
<dbReference type="AlphaFoldDB" id="A0AAN4ZAR1"/>
<dbReference type="Pfam" id="PF00704">
    <property type="entry name" value="Glyco_hydro_18"/>
    <property type="match status" value="1"/>
</dbReference>
<comment type="caution">
    <text evidence="10">The sequence shown here is derived from an EMBL/GenBank/DDBJ whole genome shotgun (WGS) entry which is preliminary data.</text>
</comment>
<keyword evidence="3 5" id="KW-0326">Glycosidase</keyword>
<keyword evidence="4" id="KW-1015">Disulfide bond</keyword>
<keyword evidence="6" id="KW-0175">Coiled coil</keyword>
<dbReference type="GO" id="GO:0008061">
    <property type="term" value="F:chitin binding"/>
    <property type="evidence" value="ECO:0007669"/>
    <property type="project" value="UniProtKB-UniRule"/>
</dbReference>
<dbReference type="GO" id="GO:0006032">
    <property type="term" value="P:chitin catabolic process"/>
    <property type="evidence" value="ECO:0007669"/>
    <property type="project" value="UniProtKB-ARBA"/>
</dbReference>
<dbReference type="GO" id="GO:0005975">
    <property type="term" value="P:carbohydrate metabolic process"/>
    <property type="evidence" value="ECO:0007669"/>
    <property type="project" value="InterPro"/>
</dbReference>
<dbReference type="Gene3D" id="3.30.60.10">
    <property type="entry name" value="Endochitinase-like"/>
    <property type="match status" value="2"/>
</dbReference>
<keyword evidence="1 4" id="KW-0147">Chitin-binding</keyword>
<feature type="domain" description="GH18" evidence="9">
    <location>
        <begin position="23"/>
        <end position="388"/>
    </location>
</feature>
<dbReference type="InterPro" id="IPR001223">
    <property type="entry name" value="Glyco_hydro18_cat"/>
</dbReference>
<evidence type="ECO:0000313" key="10">
    <source>
        <dbReference type="EMBL" id="GMR34362.1"/>
    </source>
</evidence>
<proteinExistence type="predicted"/>
<dbReference type="PANTHER" id="PTHR46073:SF4">
    <property type="entry name" value="GH18 DOMAIN-CONTAINING PROTEIN"/>
    <property type="match status" value="1"/>
</dbReference>
<evidence type="ECO:0000256" key="1">
    <source>
        <dbReference type="ARBA" id="ARBA00022669"/>
    </source>
</evidence>
<gene>
    <name evidence="10" type="ORF">PMAYCL1PPCAC_04557</name>
</gene>
<feature type="signal peptide" evidence="7">
    <location>
        <begin position="1"/>
        <end position="17"/>
    </location>
</feature>
<accession>A0AAN4ZAR1</accession>
<comment type="caution">
    <text evidence="4">Lacks conserved residue(s) required for the propagation of feature annotation.</text>
</comment>
<evidence type="ECO:0000313" key="11">
    <source>
        <dbReference type="Proteomes" id="UP001328107"/>
    </source>
</evidence>
<evidence type="ECO:0008006" key="12">
    <source>
        <dbReference type="Google" id="ProtNLM"/>
    </source>
</evidence>
<dbReference type="PROSITE" id="PS01095">
    <property type="entry name" value="GH18_1"/>
    <property type="match status" value="1"/>
</dbReference>
<protein>
    <recommendedName>
        <fullName evidence="12">Glycoside hydrolase</fullName>
    </recommendedName>
</protein>
<dbReference type="GO" id="GO:0004568">
    <property type="term" value="F:chitinase activity"/>
    <property type="evidence" value="ECO:0007669"/>
    <property type="project" value="UniProtKB-ARBA"/>
</dbReference>
<feature type="chain" id="PRO_5042934835" description="Glycoside hydrolase" evidence="7">
    <location>
        <begin position="18"/>
        <end position="619"/>
    </location>
</feature>
<feature type="disulfide bond" evidence="4">
    <location>
        <begin position="593"/>
        <end position="607"/>
    </location>
</feature>
<evidence type="ECO:0000256" key="6">
    <source>
        <dbReference type="SAM" id="Coils"/>
    </source>
</evidence>
<sequence length="619" mass="69210">MWACVGLLFTLLSVVLSSNQCGRRTVGYFTSWGSKDFTHEQASRLTHVIFAFFHTSPNGTVSLKDGQARARLAQLKKVAASHSHLKVLYAIGGWENSEYFSLLAADEMRREVLIRSIAAVIVEYDMDGVDIDWEYPVTGGAVEGDPVDRNNYVDLMRELRVRLDELQREKRREERYLISFAGAAGQWVLKPGFDLINLMRHADFVNVMSYDYFGAWKSKWGAFTGPPAPLYFASPKGSSGKMNVHATIKYYACRLKSSDKINMGIPFYGRFWRRVSEKPMEGGDGMWRKAEPLEDKENEFEGGHVEWRYLESTFPVAQHRRFHSVAKTPYLWIAENRTFVGYEDTESIKHKMDYSLANELGGVMMWAIDQDDDENTLLRSVVDASFCTSTRNRSLQYKCAPITNQRWWTFDDGEHVAGMCGRSAPLYQGYYPVCDPDDAAHSCCGPFGYCGSGPNYCECATCVDYGNNPDLILKEPVKPTKQVTWYTLDAPDGKRGRCGPLAPPIRDQVHATCNGDDPTAHCCSNGGYCGATKEHCECAGCSDFSKKKEQSFKKIEWWTYANGPENIGKCGPLAPLLPEGGSPKCDPDSAGPCCSRAGYCGSGEAYCSCAGCVDYRNKQ</sequence>
<evidence type="ECO:0000259" key="8">
    <source>
        <dbReference type="PROSITE" id="PS50941"/>
    </source>
</evidence>
<dbReference type="InterPro" id="IPR001579">
    <property type="entry name" value="Glyco_hydro_18_chit_AS"/>
</dbReference>
<evidence type="ECO:0000256" key="4">
    <source>
        <dbReference type="PROSITE-ProRule" id="PRU00261"/>
    </source>
</evidence>
<dbReference type="InterPro" id="IPR011583">
    <property type="entry name" value="Chitinase_II/V-like_cat"/>
</dbReference>
<dbReference type="PROSITE" id="PS50941">
    <property type="entry name" value="CHIT_BIND_I_2"/>
    <property type="match status" value="1"/>
</dbReference>
<keyword evidence="11" id="KW-1185">Reference proteome</keyword>
<dbReference type="SMART" id="SM00270">
    <property type="entry name" value="ChtBD1"/>
    <property type="match status" value="3"/>
</dbReference>
<dbReference type="CDD" id="cd10909">
    <property type="entry name" value="ChtBD1_GH18_2"/>
    <property type="match status" value="2"/>
</dbReference>
<evidence type="ECO:0000259" key="9">
    <source>
        <dbReference type="PROSITE" id="PS51910"/>
    </source>
</evidence>
<dbReference type="PANTHER" id="PTHR46073">
    <property type="entry name" value="CHITINASE"/>
    <property type="match status" value="1"/>
</dbReference>
<evidence type="ECO:0000256" key="5">
    <source>
        <dbReference type="RuleBase" id="RU000489"/>
    </source>
</evidence>
<dbReference type="InterPro" id="IPR029070">
    <property type="entry name" value="Chitinase_insertion_sf"/>
</dbReference>
<keyword evidence="7" id="KW-0732">Signal</keyword>
<dbReference type="SMART" id="SM00636">
    <property type="entry name" value="Glyco_18"/>
    <property type="match status" value="1"/>
</dbReference>
<dbReference type="EMBL" id="BTRK01000002">
    <property type="protein sequence ID" value="GMR34362.1"/>
    <property type="molecule type" value="Genomic_DNA"/>
</dbReference>
<dbReference type="SUPFAM" id="SSF51445">
    <property type="entry name" value="(Trans)glycosidases"/>
    <property type="match status" value="1"/>
</dbReference>
<feature type="domain" description="Chitin-binding type-1" evidence="8">
    <location>
        <begin position="567"/>
        <end position="619"/>
    </location>
</feature>
<feature type="coiled-coil region" evidence="6">
    <location>
        <begin position="149"/>
        <end position="176"/>
    </location>
</feature>
<dbReference type="Proteomes" id="UP001328107">
    <property type="component" value="Unassembled WGS sequence"/>
</dbReference>
<dbReference type="Gene3D" id="3.10.50.10">
    <property type="match status" value="1"/>
</dbReference>